<dbReference type="PRINTS" id="PR00364">
    <property type="entry name" value="DISEASERSIST"/>
</dbReference>
<dbReference type="AlphaFoldDB" id="A0ABC8TC87"/>
<sequence length="299" mass="34247">MAIAEVFLGAFITVLFERMAYREFLNFARSEGIHTQLEKWSEVLMTIRAVLNDAEAKQITEKALNSLSDLAYDLDDLLDEIATEALAHEVKSKPEIATTSKVRKFIPACCTNFRKSVTLKIKMGPKIENITSRLQDVVKLKDDLDLRVNREARLNRESERLPTTCLVDEPHVYGREKEKQEILGLVLRDESGNDETCVIPIVGMGGVGKTTLAQLVYNDEKVEDFFDLKAWVCVSEEFNVYMITKIILEEVTKEICDSKALNMLQVSLKEKLSRRKFLIVLDDVWNENYEKWDLVCAPF</sequence>
<evidence type="ECO:0000259" key="6">
    <source>
        <dbReference type="Pfam" id="PF18052"/>
    </source>
</evidence>
<feature type="domain" description="Disease resistance N-terminal" evidence="6">
    <location>
        <begin position="10"/>
        <end position="94"/>
    </location>
</feature>
<evidence type="ECO:0000259" key="5">
    <source>
        <dbReference type="Pfam" id="PF00931"/>
    </source>
</evidence>
<dbReference type="PANTHER" id="PTHR36766">
    <property type="entry name" value="PLANT BROAD-SPECTRUM MILDEW RESISTANCE PROTEIN RPW8"/>
    <property type="match status" value="1"/>
</dbReference>
<dbReference type="InterPro" id="IPR002182">
    <property type="entry name" value="NB-ARC"/>
</dbReference>
<evidence type="ECO:0000256" key="3">
    <source>
        <dbReference type="ARBA" id="ARBA00022821"/>
    </source>
</evidence>
<evidence type="ECO:0000256" key="4">
    <source>
        <dbReference type="ARBA" id="ARBA00022840"/>
    </source>
</evidence>
<keyword evidence="4" id="KW-0067">ATP-binding</keyword>
<dbReference type="Pfam" id="PF18052">
    <property type="entry name" value="Rx_N"/>
    <property type="match status" value="1"/>
</dbReference>
<keyword evidence="1" id="KW-0677">Repeat</keyword>
<dbReference type="PANTHER" id="PTHR36766:SF40">
    <property type="entry name" value="DISEASE RESISTANCE PROTEIN RGA3"/>
    <property type="match status" value="1"/>
</dbReference>
<protein>
    <recommendedName>
        <fullName evidence="9">Disease resistance RPP13-like protein 1</fullName>
    </recommendedName>
</protein>
<evidence type="ECO:0000256" key="2">
    <source>
        <dbReference type="ARBA" id="ARBA00022741"/>
    </source>
</evidence>
<organism evidence="7 8">
    <name type="scientific">Ilex paraguariensis</name>
    <name type="common">yerba mate</name>
    <dbReference type="NCBI Taxonomy" id="185542"/>
    <lineage>
        <taxon>Eukaryota</taxon>
        <taxon>Viridiplantae</taxon>
        <taxon>Streptophyta</taxon>
        <taxon>Embryophyta</taxon>
        <taxon>Tracheophyta</taxon>
        <taxon>Spermatophyta</taxon>
        <taxon>Magnoliopsida</taxon>
        <taxon>eudicotyledons</taxon>
        <taxon>Gunneridae</taxon>
        <taxon>Pentapetalae</taxon>
        <taxon>asterids</taxon>
        <taxon>campanulids</taxon>
        <taxon>Aquifoliales</taxon>
        <taxon>Aquifoliaceae</taxon>
        <taxon>Ilex</taxon>
    </lineage>
</organism>
<dbReference type="Gene3D" id="3.40.50.300">
    <property type="entry name" value="P-loop containing nucleotide triphosphate hydrolases"/>
    <property type="match status" value="1"/>
</dbReference>
<dbReference type="GO" id="GO:0006952">
    <property type="term" value="P:defense response"/>
    <property type="evidence" value="ECO:0007669"/>
    <property type="project" value="UniProtKB-KW"/>
</dbReference>
<keyword evidence="2" id="KW-0547">Nucleotide-binding</keyword>
<dbReference type="InterPro" id="IPR027417">
    <property type="entry name" value="P-loop_NTPase"/>
</dbReference>
<dbReference type="SUPFAM" id="SSF52540">
    <property type="entry name" value="P-loop containing nucleoside triphosphate hydrolases"/>
    <property type="match status" value="1"/>
</dbReference>
<evidence type="ECO:0008006" key="9">
    <source>
        <dbReference type="Google" id="ProtNLM"/>
    </source>
</evidence>
<dbReference type="InterPro" id="IPR041118">
    <property type="entry name" value="Rx_N"/>
</dbReference>
<dbReference type="Gene3D" id="1.20.5.4130">
    <property type="match status" value="1"/>
</dbReference>
<evidence type="ECO:0000313" key="7">
    <source>
        <dbReference type="EMBL" id="CAK9164623.1"/>
    </source>
</evidence>
<feature type="domain" description="NB-ARC" evidence="5">
    <location>
        <begin position="179"/>
        <end position="299"/>
    </location>
</feature>
<dbReference type="EMBL" id="CAUOFW020004249">
    <property type="protein sequence ID" value="CAK9164623.1"/>
    <property type="molecule type" value="Genomic_DNA"/>
</dbReference>
<comment type="caution">
    <text evidence="7">The sequence shown here is derived from an EMBL/GenBank/DDBJ whole genome shotgun (WGS) entry which is preliminary data.</text>
</comment>
<dbReference type="GO" id="GO:0005524">
    <property type="term" value="F:ATP binding"/>
    <property type="evidence" value="ECO:0007669"/>
    <property type="project" value="UniProtKB-KW"/>
</dbReference>
<dbReference type="Pfam" id="PF00931">
    <property type="entry name" value="NB-ARC"/>
    <property type="match status" value="1"/>
</dbReference>
<keyword evidence="3" id="KW-0611">Plant defense</keyword>
<evidence type="ECO:0000256" key="1">
    <source>
        <dbReference type="ARBA" id="ARBA00022737"/>
    </source>
</evidence>
<dbReference type="Proteomes" id="UP001642360">
    <property type="component" value="Unassembled WGS sequence"/>
</dbReference>
<evidence type="ECO:0000313" key="8">
    <source>
        <dbReference type="Proteomes" id="UP001642360"/>
    </source>
</evidence>
<reference evidence="7 8" key="1">
    <citation type="submission" date="2024-02" db="EMBL/GenBank/DDBJ databases">
        <authorList>
            <person name="Vignale AGUSTIN F."/>
            <person name="Sosa J E."/>
            <person name="Modenutti C."/>
        </authorList>
    </citation>
    <scope>NUCLEOTIDE SEQUENCE [LARGE SCALE GENOMIC DNA]</scope>
</reference>
<name>A0ABC8TC87_9AQUA</name>
<gene>
    <name evidence="7" type="ORF">ILEXP_LOCUS33765</name>
</gene>
<proteinExistence type="predicted"/>
<accession>A0ABC8TC87</accession>
<keyword evidence="8" id="KW-1185">Reference proteome</keyword>